<feature type="domain" description="Peptidase S9 prolyl oligopeptidase catalytic" evidence="2">
    <location>
        <begin position="446"/>
        <end position="650"/>
    </location>
</feature>
<dbReference type="Pfam" id="PF00326">
    <property type="entry name" value="Peptidase_S9"/>
    <property type="match status" value="1"/>
</dbReference>
<dbReference type="InterPro" id="IPR050491">
    <property type="entry name" value="AmpC-like"/>
</dbReference>
<comment type="caution">
    <text evidence="3">The sequence shown here is derived from an EMBL/GenBank/DDBJ whole genome shotgun (WGS) entry which is preliminary data.</text>
</comment>
<proteinExistence type="predicted"/>
<dbReference type="Pfam" id="PF07676">
    <property type="entry name" value="PD40"/>
    <property type="match status" value="2"/>
</dbReference>
<dbReference type="PANTHER" id="PTHR46825:SF9">
    <property type="entry name" value="BETA-LACTAMASE-RELATED DOMAIN-CONTAINING PROTEIN"/>
    <property type="match status" value="1"/>
</dbReference>
<keyword evidence="4" id="KW-1185">Reference proteome</keyword>
<sequence length="1120" mass="120817">MTRPLRLDDLADLQLPSAPTLSPDGRSVVYVVRTTDPEADRDMHALRAVRDEGGGWGEPFALTHDRDDTAPAFSPGGDRVAFLRGNPAPQLHLLPLSGGEAQRLTNLPAGAGTPVWSPAGDRIAFVAPVRIDGSEPDLHAPIEVARLGYKSDDAGLHGPVRTHLHVLDLTTLEVRRLTDGDWDARSPAWSPDGARLAFTAAMNEDADRTLRSSPFVLDPSGDAAPRRIGPGVGVAGAVTWSADSAALLVAGQTRPRIGHTALLRMTVDDPSDEGIDLIGRLDRNVMPGGPGYPGGRPQLAPDGRQVVFCIRDRGCSHVYAAPVDGSAAPRPLIDDPQVSVSGLSVARDVDLAAVVLADPSTYGEIAIVPVSGGDPVRLTKHTAAGLPDVRLLRPESRTFRVHDGTQMHGWVLRDPEATVPGPLLLDAHGGPHNAWSPAPDPAHAYHQVLASRGWTVLTLNPRGSDGYGEEFWRGAAFAWGTADERDLLDPLDELVDEGIADPDRLALTGYSYGGYLTCWLTGRTDRFAAAVAGGVVADLTSLWGTSDESPALGAQEWPDPFTEPDELTAISPWSHVADVRTPTLLLHGLADQTCPPGQAELWFAALRTRGVPTQMVLYPGSSHVFILDGRPSHRIDYNRRLIDWTEHHMSTRTTTPARLDQHHWERRLDQLAARHQVVGASLAIRRVSESGDVTDDELLQAATGVLSKTTMYPATTDSVFQIGSISKVWTTTLLMQLIDEGQLTLDTPVVELLPDLRLGSEEVTQKITVRHLLTHTSGIDGDVFTDTGRGDDCLEKYVAGLHDVAQNHPLGATFSYCNSGFVLAGRVIEVLTGKTWDQVLRERIIEPLGLTHTSTLPEEAILQRVAIGHISPDPEGDPQVVPTFLMPRSVGPAGLITATAADVTSFARMHLRDGLAPDGTRVLSAQSTTAMQSHQVDVPEKYTLGDSWGVGWIRFEWDGERLYGHDGSTYGQNAYLKVLPSQGLAVALLTNGGHTTDLYNDLFDEIFREVADVAMAPQLTPPADTPDVDLSPYVGTYERSSVTSEVTERDGNLVIKVIPTGTVAEASGATVEHLVLQPVEQGLFVTQPPGQQSWLPVYFYNLPDGSPYLHYGARAQPRRS</sequence>
<evidence type="ECO:0000313" key="4">
    <source>
        <dbReference type="Proteomes" id="UP000571817"/>
    </source>
</evidence>
<keyword evidence="3" id="KW-0645">Protease</keyword>
<dbReference type="EMBL" id="JACCFW010000001">
    <property type="protein sequence ID" value="NYJ74907.1"/>
    <property type="molecule type" value="Genomic_DNA"/>
</dbReference>
<keyword evidence="3" id="KW-0378">Hydrolase</keyword>
<dbReference type="AlphaFoldDB" id="A0A853DE23"/>
<dbReference type="GO" id="GO:0008236">
    <property type="term" value="F:serine-type peptidase activity"/>
    <property type="evidence" value="ECO:0007669"/>
    <property type="project" value="InterPro"/>
</dbReference>
<dbReference type="InterPro" id="IPR011659">
    <property type="entry name" value="WD40"/>
</dbReference>
<dbReference type="Pfam" id="PF00144">
    <property type="entry name" value="Beta-lactamase"/>
    <property type="match status" value="1"/>
</dbReference>
<reference evidence="3 4" key="1">
    <citation type="submission" date="2020-07" db="EMBL/GenBank/DDBJ databases">
        <title>Sequencing the genomes of 1000 actinobacteria strains.</title>
        <authorList>
            <person name="Klenk H.-P."/>
        </authorList>
    </citation>
    <scope>NUCLEOTIDE SEQUENCE [LARGE SCALE GENOMIC DNA]</scope>
    <source>
        <strain evidence="3 4">DSM 29531</strain>
    </source>
</reference>
<keyword evidence="3" id="KW-0031">Aminopeptidase</keyword>
<dbReference type="RefSeq" id="WP_179481163.1">
    <property type="nucleotide sequence ID" value="NZ_JACCFW010000001.1"/>
</dbReference>
<protein>
    <submittedName>
        <fullName evidence="3">Dipeptidyl aminopeptidase/acylaminoacyl peptidase</fullName>
    </submittedName>
</protein>
<name>A0A853DE23_9MICO</name>
<dbReference type="InterPro" id="IPR001466">
    <property type="entry name" value="Beta-lactam-related"/>
</dbReference>
<dbReference type="SUPFAM" id="SSF56601">
    <property type="entry name" value="beta-lactamase/transpeptidase-like"/>
    <property type="match status" value="1"/>
</dbReference>
<dbReference type="Gene3D" id="3.40.710.10">
    <property type="entry name" value="DD-peptidase/beta-lactamase superfamily"/>
    <property type="match status" value="1"/>
</dbReference>
<dbReference type="InterPro" id="IPR011042">
    <property type="entry name" value="6-blade_b-propeller_TolB-like"/>
</dbReference>
<dbReference type="Gene3D" id="2.120.10.30">
    <property type="entry name" value="TolB, C-terminal domain"/>
    <property type="match status" value="2"/>
</dbReference>
<dbReference type="GO" id="GO:0006508">
    <property type="term" value="P:proteolysis"/>
    <property type="evidence" value="ECO:0007669"/>
    <property type="project" value="InterPro"/>
</dbReference>
<dbReference type="SUPFAM" id="SSF53474">
    <property type="entry name" value="alpha/beta-Hydrolases"/>
    <property type="match status" value="1"/>
</dbReference>
<evidence type="ECO:0000313" key="3">
    <source>
        <dbReference type="EMBL" id="NYJ74907.1"/>
    </source>
</evidence>
<dbReference type="Proteomes" id="UP000571817">
    <property type="component" value="Unassembled WGS sequence"/>
</dbReference>
<dbReference type="SUPFAM" id="SSF82171">
    <property type="entry name" value="DPP6 N-terminal domain-like"/>
    <property type="match status" value="1"/>
</dbReference>
<dbReference type="PANTHER" id="PTHR46825">
    <property type="entry name" value="D-ALANYL-D-ALANINE-CARBOXYPEPTIDASE/ENDOPEPTIDASE AMPH"/>
    <property type="match status" value="1"/>
</dbReference>
<gene>
    <name evidence="3" type="ORF">HNR15_001870</name>
</gene>
<dbReference type="InterPro" id="IPR001375">
    <property type="entry name" value="Peptidase_S9_cat"/>
</dbReference>
<accession>A0A853DE23</accession>
<dbReference type="Gene3D" id="3.40.50.1820">
    <property type="entry name" value="alpha/beta hydrolase"/>
    <property type="match status" value="1"/>
</dbReference>
<feature type="domain" description="Beta-lactamase-related" evidence="1">
    <location>
        <begin position="665"/>
        <end position="999"/>
    </location>
</feature>
<organism evidence="3 4">
    <name type="scientific">Allobranchiibius huperziae</name>
    <dbReference type="NCBI Taxonomy" id="1874116"/>
    <lineage>
        <taxon>Bacteria</taxon>
        <taxon>Bacillati</taxon>
        <taxon>Actinomycetota</taxon>
        <taxon>Actinomycetes</taxon>
        <taxon>Micrococcales</taxon>
        <taxon>Dermacoccaceae</taxon>
        <taxon>Allobranchiibius</taxon>
    </lineage>
</organism>
<dbReference type="InterPro" id="IPR012338">
    <property type="entry name" value="Beta-lactam/transpept-like"/>
</dbReference>
<evidence type="ECO:0000259" key="2">
    <source>
        <dbReference type="Pfam" id="PF00326"/>
    </source>
</evidence>
<dbReference type="InterPro" id="IPR029058">
    <property type="entry name" value="AB_hydrolase_fold"/>
</dbReference>
<evidence type="ECO:0000259" key="1">
    <source>
        <dbReference type="Pfam" id="PF00144"/>
    </source>
</evidence>
<dbReference type="GO" id="GO:0004177">
    <property type="term" value="F:aminopeptidase activity"/>
    <property type="evidence" value="ECO:0007669"/>
    <property type="project" value="UniProtKB-KW"/>
</dbReference>